<accession>A0A0N4U0L4</accession>
<dbReference type="InterPro" id="IPR012677">
    <property type="entry name" value="Nucleotide-bd_a/b_plait_sf"/>
</dbReference>
<organism evidence="2 4">
    <name type="scientific">Dracunculus medinensis</name>
    <name type="common">Guinea worm</name>
    <dbReference type="NCBI Taxonomy" id="318479"/>
    <lineage>
        <taxon>Eukaryota</taxon>
        <taxon>Metazoa</taxon>
        <taxon>Ecdysozoa</taxon>
        <taxon>Nematoda</taxon>
        <taxon>Chromadorea</taxon>
        <taxon>Rhabditida</taxon>
        <taxon>Spirurina</taxon>
        <taxon>Dracunculoidea</taxon>
        <taxon>Dracunculidae</taxon>
        <taxon>Dracunculus</taxon>
    </lineage>
</organism>
<dbReference type="AlphaFoldDB" id="A0A0N4U0L4"/>
<reference evidence="4" key="1">
    <citation type="submission" date="2017-02" db="UniProtKB">
        <authorList>
            <consortium name="WormBaseParasite"/>
        </authorList>
    </citation>
    <scope>IDENTIFICATION</scope>
</reference>
<keyword evidence="3" id="KW-1185">Reference proteome</keyword>
<dbReference type="Proteomes" id="UP000274756">
    <property type="component" value="Unassembled WGS sequence"/>
</dbReference>
<sequence length="71" mass="8074">MFDNPQQLKDLNVGLHRGFALITFENPKSALAALARRPHMIDNALLPVDLLIPRHTKQLLTEFNIDSLKEL</sequence>
<evidence type="ECO:0000313" key="2">
    <source>
        <dbReference type="Proteomes" id="UP000038040"/>
    </source>
</evidence>
<proteinExistence type="predicted"/>
<evidence type="ECO:0000313" key="1">
    <source>
        <dbReference type="EMBL" id="VDN54486.1"/>
    </source>
</evidence>
<evidence type="ECO:0000313" key="3">
    <source>
        <dbReference type="Proteomes" id="UP000274756"/>
    </source>
</evidence>
<dbReference type="SUPFAM" id="SSF54928">
    <property type="entry name" value="RNA-binding domain, RBD"/>
    <property type="match status" value="1"/>
</dbReference>
<dbReference type="InterPro" id="IPR035979">
    <property type="entry name" value="RBD_domain_sf"/>
</dbReference>
<dbReference type="EMBL" id="UYYG01001150">
    <property type="protein sequence ID" value="VDN54486.1"/>
    <property type="molecule type" value="Genomic_DNA"/>
</dbReference>
<name>A0A0N4U0L4_DRAME</name>
<dbReference type="WBParaSite" id="DME_0000009901-mRNA-1">
    <property type="protein sequence ID" value="DME_0000009901-mRNA-1"/>
    <property type="gene ID" value="DME_0000009901"/>
</dbReference>
<gene>
    <name evidence="1" type="ORF">DME_LOCUS4459</name>
</gene>
<evidence type="ECO:0000313" key="4">
    <source>
        <dbReference type="WBParaSite" id="DME_0000009901-mRNA-1"/>
    </source>
</evidence>
<protein>
    <submittedName>
        <fullName evidence="4">RRM domain-containing protein</fullName>
    </submittedName>
</protein>
<reference evidence="1 3" key="2">
    <citation type="submission" date="2018-11" db="EMBL/GenBank/DDBJ databases">
        <authorList>
            <consortium name="Pathogen Informatics"/>
        </authorList>
    </citation>
    <scope>NUCLEOTIDE SEQUENCE [LARGE SCALE GENOMIC DNA]</scope>
</reference>
<dbReference type="Gene3D" id="3.30.70.330">
    <property type="match status" value="1"/>
</dbReference>
<dbReference type="Proteomes" id="UP000038040">
    <property type="component" value="Unplaced"/>
</dbReference>
<dbReference type="GO" id="GO:0003676">
    <property type="term" value="F:nucleic acid binding"/>
    <property type="evidence" value="ECO:0007669"/>
    <property type="project" value="InterPro"/>
</dbReference>